<keyword evidence="8" id="KW-1185">Reference proteome</keyword>
<evidence type="ECO:0000313" key="7">
    <source>
        <dbReference type="EMBL" id="GAV02347.1"/>
    </source>
</evidence>
<feature type="compositionally biased region" description="Polar residues" evidence="5">
    <location>
        <begin position="1061"/>
        <end position="1072"/>
    </location>
</feature>
<evidence type="ECO:0000256" key="1">
    <source>
        <dbReference type="ARBA" id="ARBA00010171"/>
    </source>
</evidence>
<organism evidence="7 8">
    <name type="scientific">Ramazzottius varieornatus</name>
    <name type="common">Water bear</name>
    <name type="synonym">Tardigrade</name>
    <dbReference type="NCBI Taxonomy" id="947166"/>
    <lineage>
        <taxon>Eukaryota</taxon>
        <taxon>Metazoa</taxon>
        <taxon>Ecdysozoa</taxon>
        <taxon>Tardigrada</taxon>
        <taxon>Eutardigrada</taxon>
        <taxon>Parachela</taxon>
        <taxon>Hypsibioidea</taxon>
        <taxon>Ramazzottiidae</taxon>
        <taxon>Ramazzottius</taxon>
    </lineage>
</organism>
<dbReference type="SUPFAM" id="SSF52540">
    <property type="entry name" value="P-loop containing nucleoside triphosphate hydrolases"/>
    <property type="match status" value="1"/>
</dbReference>
<comment type="similarity">
    <text evidence="1">Belongs to the SMC family. SMC5 subfamily.</text>
</comment>
<evidence type="ECO:0000313" key="8">
    <source>
        <dbReference type="Proteomes" id="UP000186922"/>
    </source>
</evidence>
<feature type="coiled-coil region" evidence="4">
    <location>
        <begin position="186"/>
        <end position="259"/>
    </location>
</feature>
<dbReference type="Pfam" id="PF02463">
    <property type="entry name" value="SMC_N"/>
    <property type="match status" value="1"/>
</dbReference>
<evidence type="ECO:0000256" key="3">
    <source>
        <dbReference type="ARBA" id="ARBA00023054"/>
    </source>
</evidence>
<evidence type="ECO:0000256" key="4">
    <source>
        <dbReference type="SAM" id="Coils"/>
    </source>
</evidence>
<dbReference type="STRING" id="947166.A0A1D1VL54"/>
<dbReference type="Proteomes" id="UP000186922">
    <property type="component" value="Unassembled WGS sequence"/>
</dbReference>
<keyword evidence="3 4" id="KW-0175">Coiled coil</keyword>
<dbReference type="AlphaFoldDB" id="A0A1D1VL54"/>
<feature type="region of interest" description="Disordered" evidence="5">
    <location>
        <begin position="1061"/>
        <end position="1141"/>
    </location>
</feature>
<feature type="coiled-coil region" evidence="4">
    <location>
        <begin position="863"/>
        <end position="890"/>
    </location>
</feature>
<dbReference type="GO" id="GO:0005634">
    <property type="term" value="C:nucleus"/>
    <property type="evidence" value="ECO:0007669"/>
    <property type="project" value="TreeGrafter"/>
</dbReference>
<protein>
    <recommendedName>
        <fullName evidence="2">Structural maintenance of chromosomes protein 5</fullName>
    </recommendedName>
</protein>
<dbReference type="GO" id="GO:0000724">
    <property type="term" value="P:double-strand break repair via homologous recombination"/>
    <property type="evidence" value="ECO:0007669"/>
    <property type="project" value="TreeGrafter"/>
</dbReference>
<dbReference type="PANTHER" id="PTHR45916">
    <property type="entry name" value="STRUCTURAL MAINTENANCE OF CHROMOSOMES PROTEIN 5"/>
    <property type="match status" value="1"/>
</dbReference>
<dbReference type="PANTHER" id="PTHR45916:SF1">
    <property type="entry name" value="STRUCTURAL MAINTENANCE OF CHROMOSOMES PROTEIN 5"/>
    <property type="match status" value="1"/>
</dbReference>
<evidence type="ECO:0000259" key="6">
    <source>
        <dbReference type="Pfam" id="PF02463"/>
    </source>
</evidence>
<dbReference type="Gene3D" id="3.40.50.300">
    <property type="entry name" value="P-loop containing nucleotide triphosphate hydrolases"/>
    <property type="match status" value="2"/>
</dbReference>
<dbReference type="OrthoDB" id="10254973at2759"/>
<reference evidence="7 8" key="1">
    <citation type="journal article" date="2016" name="Nat. Commun.">
        <title>Extremotolerant tardigrade genome and improved radiotolerance of human cultured cells by tardigrade-unique protein.</title>
        <authorList>
            <person name="Hashimoto T."/>
            <person name="Horikawa D.D."/>
            <person name="Saito Y."/>
            <person name="Kuwahara H."/>
            <person name="Kozuka-Hata H."/>
            <person name="Shin-I T."/>
            <person name="Minakuchi Y."/>
            <person name="Ohishi K."/>
            <person name="Motoyama A."/>
            <person name="Aizu T."/>
            <person name="Enomoto A."/>
            <person name="Kondo K."/>
            <person name="Tanaka S."/>
            <person name="Hara Y."/>
            <person name="Koshikawa S."/>
            <person name="Sagara H."/>
            <person name="Miura T."/>
            <person name="Yokobori S."/>
            <person name="Miyagawa K."/>
            <person name="Suzuki Y."/>
            <person name="Kubo T."/>
            <person name="Oyama M."/>
            <person name="Kohara Y."/>
            <person name="Fujiyama A."/>
            <person name="Arakawa K."/>
            <person name="Katayama T."/>
            <person name="Toyoda A."/>
            <person name="Kunieda T."/>
        </authorList>
    </citation>
    <scope>NUCLEOTIDE SEQUENCE [LARGE SCALE GENOMIC DNA]</scope>
    <source>
        <strain evidence="7 8">YOKOZUNA-1</strain>
    </source>
</reference>
<accession>A0A1D1VL54</accession>
<evidence type="ECO:0000256" key="5">
    <source>
        <dbReference type="SAM" id="MobiDB-lite"/>
    </source>
</evidence>
<dbReference type="GO" id="GO:0003697">
    <property type="term" value="F:single-stranded DNA binding"/>
    <property type="evidence" value="ECO:0007669"/>
    <property type="project" value="TreeGrafter"/>
</dbReference>
<proteinExistence type="inferred from homology"/>
<dbReference type="InterPro" id="IPR003395">
    <property type="entry name" value="RecF/RecN/SMC_N"/>
</dbReference>
<dbReference type="GO" id="GO:0030915">
    <property type="term" value="C:Smc5-Smc6 complex"/>
    <property type="evidence" value="ECO:0007669"/>
    <property type="project" value="TreeGrafter"/>
</dbReference>
<feature type="domain" description="RecF/RecN/SMC N-terminal" evidence="6">
    <location>
        <begin position="10"/>
        <end position="1016"/>
    </location>
</feature>
<sequence>MEKDYPRGAITQIELRDFMTYEHVIQKPGPKINFILGRNGSGKSSIVCAIAIGCGSSPSFIGRASSVSDYIKHGRPVATIELTLANPGNEPIVLKRVLKRKGSNECFVNGQHVSWERYLREIKDLNIMADNLVQFLPQERVIDFSLMSSVQLLENTEKTIGNVDLEKIHEELKTVGTQWQNEAKQVDQLRRALDEGKDKEAHLKQDVEAMEARQEFLTTMHLAALKKDRLLLVKQQTELAKAKAELEKTKDEIHKNAEVIMPFQKKLNKNAVITTEACKALASAKKDVEACNRAHDAKFLADETENLQKANNAELAKLAAAKRQDEGRLRKIADLRIAKSNLEATADPELNPDELKAATLSKSREQQKLNREMEKLGQEKNACLAERRRVDETIHATLGDIKRMENAQDQLTQFLERHPQQQHIQARKWLEANRDRLKGKVYGPVFAEIQMKEKNVRHASILESVLSYDNRNMFICEEEQDIDLIMRDMIQRDNIRVPVRKMTKSTASQPRESLGMDPTRFKEMVRCDRLVSELFDAPETVKRFLCNKQKLHNMPVYDSASEKFAEEYSRVMPRNGNQLHAPTAFAGGSMYRFRTTRMSSNVAIQSMDIKQSQLLKELMNISREKPDVRPLQVKLRMKELEQEAVKEKETSLSERLKAIQTEFTRLTKEVQDSQKIVSDTERLKKRIKDTEDELKRLEATKLDFEQARASTAAKILQSNTASWKRLVAKNQKTKTSGVLDKALDVAVNFVRARSDVLQENKALRDALQKMTALWEQYRGNLSRYDRDLARFKGNLSDHIKLLSNVPGTEKAELAPAALEQYLEMPKDMDKLETLYRAKKQQLNAAGEININARRDLEKHKAALIKLEHSITNRKEEIAREKERMAQQRTRWLDDVQQLGDKIGRSFSEFYKLMNLSGDVVFERPDNPDNFDKYGFAIKVSYRPGRPLETLSGQVHSGGEKSVATALYMLAIQDLTKCPFRVVDEINQGMDSTNERRVFKMIVETASRCGGQYFILSPKLLPDLHLTRDVTVTVIFSGAEMHSGSDLEAWSLERMAEKNLARCQSQPRATPQVISPAKRTVVETEAESDDEVPGQHAPKRRNVEASKKRTRARVSEPAEEASQAFSKKRPVSPKKLTRLNRA</sequence>
<feature type="compositionally biased region" description="Basic residues" evidence="5">
    <location>
        <begin position="1125"/>
        <end position="1141"/>
    </location>
</feature>
<dbReference type="EMBL" id="BDGG01000008">
    <property type="protein sequence ID" value="GAV02347.1"/>
    <property type="molecule type" value="Genomic_DNA"/>
</dbReference>
<dbReference type="InterPro" id="IPR027417">
    <property type="entry name" value="P-loop_NTPase"/>
</dbReference>
<gene>
    <name evidence="7" type="primary">RvY_12926-1</name>
    <name evidence="7" type="synonym">RvY_12926.1</name>
    <name evidence="7" type="ORF">RvY_12926</name>
</gene>
<comment type="caution">
    <text evidence="7">The sequence shown here is derived from an EMBL/GenBank/DDBJ whole genome shotgun (WGS) entry which is preliminary data.</text>
</comment>
<evidence type="ECO:0000256" key="2">
    <source>
        <dbReference type="ARBA" id="ARBA00018687"/>
    </source>
</evidence>
<name>A0A1D1VL54_RAMVA</name>
<feature type="coiled-coil region" evidence="4">
    <location>
        <begin position="680"/>
        <end position="707"/>
    </location>
</feature>